<feature type="binding site" evidence="9">
    <location>
        <begin position="835"/>
        <end position="842"/>
    </location>
    <ligand>
        <name>ATP</name>
        <dbReference type="ChEBI" id="CHEBI:30616"/>
    </ligand>
</feature>
<feature type="domain" description="FtsK" evidence="12">
    <location>
        <begin position="458"/>
        <end position="658"/>
    </location>
</feature>
<evidence type="ECO:0000256" key="8">
    <source>
        <dbReference type="ARBA" id="ARBA00023136"/>
    </source>
</evidence>
<feature type="binding site" evidence="9">
    <location>
        <begin position="481"/>
        <end position="488"/>
    </location>
    <ligand>
        <name>ATP</name>
        <dbReference type="ChEBI" id="CHEBI:30616"/>
    </ligand>
</feature>
<accession>A0ABW5WA05</accession>
<keyword evidence="4" id="KW-0677">Repeat</keyword>
<dbReference type="PANTHER" id="PTHR22683:SF1">
    <property type="entry name" value="TYPE VII SECRETION SYSTEM PROTEIN ESSC"/>
    <property type="match status" value="1"/>
</dbReference>
<dbReference type="Gene3D" id="3.40.50.300">
    <property type="entry name" value="P-loop containing nucleotide triphosphate hydrolases"/>
    <property type="match status" value="4"/>
</dbReference>
<keyword evidence="7 11" id="KW-1133">Transmembrane helix</keyword>
<evidence type="ECO:0000256" key="2">
    <source>
        <dbReference type="ARBA" id="ARBA00022475"/>
    </source>
</evidence>
<feature type="domain" description="FtsK" evidence="12">
    <location>
        <begin position="1103"/>
        <end position="1286"/>
    </location>
</feature>
<keyword evidence="8 11" id="KW-0472">Membrane</keyword>
<feature type="transmembrane region" description="Helical" evidence="11">
    <location>
        <begin position="38"/>
        <end position="59"/>
    </location>
</feature>
<feature type="binding site" evidence="9">
    <location>
        <begin position="1120"/>
        <end position="1127"/>
    </location>
    <ligand>
        <name>ATP</name>
        <dbReference type="ChEBI" id="CHEBI:30616"/>
    </ligand>
</feature>
<keyword evidence="3 11" id="KW-0812">Transmembrane</keyword>
<feature type="region of interest" description="Disordered" evidence="10">
    <location>
        <begin position="1"/>
        <end position="31"/>
    </location>
</feature>
<dbReference type="NCBIfam" id="TIGR03925">
    <property type="entry name" value="T7SS_EccC_b"/>
    <property type="match status" value="1"/>
</dbReference>
<comment type="caution">
    <text evidence="13">The sequence shown here is derived from an EMBL/GenBank/DDBJ whole genome shotgun (WGS) entry which is preliminary data.</text>
</comment>
<dbReference type="SMART" id="SM00382">
    <property type="entry name" value="AAA"/>
    <property type="match status" value="3"/>
</dbReference>
<evidence type="ECO:0000256" key="4">
    <source>
        <dbReference type="ARBA" id="ARBA00022737"/>
    </source>
</evidence>
<evidence type="ECO:0000256" key="9">
    <source>
        <dbReference type="PROSITE-ProRule" id="PRU00289"/>
    </source>
</evidence>
<dbReference type="InterPro" id="IPR023836">
    <property type="entry name" value="EccCa-like_Actinobacteria"/>
</dbReference>
<evidence type="ECO:0000259" key="12">
    <source>
        <dbReference type="PROSITE" id="PS50901"/>
    </source>
</evidence>
<evidence type="ECO:0000256" key="10">
    <source>
        <dbReference type="SAM" id="MobiDB-lite"/>
    </source>
</evidence>
<evidence type="ECO:0000256" key="5">
    <source>
        <dbReference type="ARBA" id="ARBA00022741"/>
    </source>
</evidence>
<gene>
    <name evidence="13" type="primary">eccCa</name>
    <name evidence="13" type="ORF">ACFS2C_10415</name>
</gene>
<dbReference type="Proteomes" id="UP001597478">
    <property type="component" value="Unassembled WGS sequence"/>
</dbReference>
<evidence type="ECO:0000313" key="14">
    <source>
        <dbReference type="Proteomes" id="UP001597478"/>
    </source>
</evidence>
<feature type="transmembrane region" description="Helical" evidence="11">
    <location>
        <begin position="71"/>
        <end position="90"/>
    </location>
</feature>
<dbReference type="InterPro" id="IPR002543">
    <property type="entry name" value="FtsK_dom"/>
</dbReference>
<dbReference type="EMBL" id="JBHUOF010000012">
    <property type="protein sequence ID" value="MFD2799805.1"/>
    <property type="molecule type" value="Genomic_DNA"/>
</dbReference>
<comment type="subcellular location">
    <subcellularLocation>
        <location evidence="1">Cell membrane</location>
        <topology evidence="1">Multi-pass membrane protein</topology>
    </subcellularLocation>
</comment>
<keyword evidence="5 9" id="KW-0547">Nucleotide-binding</keyword>
<organism evidence="13 14">
    <name type="scientific">Prauserella oleivorans</name>
    <dbReference type="NCBI Taxonomy" id="1478153"/>
    <lineage>
        <taxon>Bacteria</taxon>
        <taxon>Bacillati</taxon>
        <taxon>Actinomycetota</taxon>
        <taxon>Actinomycetes</taxon>
        <taxon>Pseudonocardiales</taxon>
        <taxon>Pseudonocardiaceae</taxon>
        <taxon>Prauserella</taxon>
    </lineage>
</organism>
<sequence>MATVVVRRPVRRPAPEQPSGELILDSPPELPTPSGRPWTQLLMVLPMVAMMAAMMLMFSGGFGGDSGVLRWVVMGLFGVGMLGMLAVGLLNAAGPSKREMGLERRGYLRHLGRHRLRLTRAIHRQRDAMVYLHPEPEALLSLVASYRLWERRPSDADFGVARIGTGEQRPSITLVPPDAKPLEQLEPLSALALRRFLTTYTAIPGLPLAMAVTGFSRIQVGGDRDRATALVRAVLAQLASLHSPDDLRIAACPGPGAHAEWEWLKWLPHALHPERTDAAGPLRLVASSIVSVEAMVDDLLGTRPRFDPAADTRETLPHLVVVLDGGSAAGSDTLLRAGGVEGVTLLDLTSQPPRTLDPATIVLRVEQDGALTSETLEGTVELGRADALDVPAVEGIARQLAPLRTTTGGRGEAPMSTDLDLAALLDIGDPATFDPAATWVPRPTRDRLRIRFGIRTDGTPVELDLKESALDGMGPHGLLIGATGSGKSELLRTVVLALAVSHPPNSLNFALIDFKGGATFATLDKLPHTSAVITNLADELHLVDRMIDALNGELLRRQELLRAAGNFASLREYERARATGAPLPEVPTLLVICDEFSELLSAKPDFIDMFVQIGRVGRSLGVHLLLASQRLEEGRLRGLETHLSYRIGLRTFSELESRAVLGVGDAFSLPRAPGHGFLKPDNESLIRFRSAYVSGTYRPAQQARTEHGDDGVLELLEYSTRYLAPAAAAGETPEATTDDEDAGGESLLDVIVERMRGRGTPAHQVWLPPLAESPTLDRVLPDLVHDEARGFGSADPRLAGTLRVVAGIVDRPLEQRRDPLVFDLSGSAGHVLVIGGPRSGKSTALRTVIAGLALTHTPGEVQFYCLDFGGGALHGLRGLPHVGGVAGRQNPGAVRRTIAEIRALIAHRERTFADCEVDGMPAYRSRRRDGEPDDPWGDVFLVIDGWATLRTEFEDLEAVVADIAARGLSYGVHVIVSATRLFDLRMNIRDLFGSKVELRIGDPVDSMVDRQSAIKVPEGAPGRGVTMSRHQLLFALPRIDGVDDPSDLADGLHELVETVSAAWHGRPAPAVRMLPTTLPYDRLARAHDAAAHRLAIGVAEHDFGAVRLDFAADAHLVLLGDTESGKTTFLRTLARAITDSYQPRQARLIVIDHRRGLLGDIDTAHLIGYGTDRDTTSRLMRQVADEMAVRLPGPGVTPEQLRERSWWAGPELFILIDDYDLVVSQLDNPFLPLLDFLAQGRDIGMHVVLARRTGGASRALFEPFLSRLRDLGSPGLLMSGDKDEGPLLGGLKPEFLPPGRAWLVGRRHAPRLVQLAWLPKPGQPSTHTADT</sequence>
<evidence type="ECO:0000256" key="1">
    <source>
        <dbReference type="ARBA" id="ARBA00004651"/>
    </source>
</evidence>
<protein>
    <submittedName>
        <fullName evidence="13">Type VII secretion protein EccCa</fullName>
    </submittedName>
</protein>
<keyword evidence="6 9" id="KW-0067">ATP-binding</keyword>
<dbReference type="SUPFAM" id="SSF52540">
    <property type="entry name" value="P-loop containing nucleoside triphosphate hydrolases"/>
    <property type="match status" value="3"/>
</dbReference>
<dbReference type="InterPro" id="IPR023837">
    <property type="entry name" value="EccCb-like_Actinobacteria"/>
</dbReference>
<evidence type="ECO:0000313" key="13">
    <source>
        <dbReference type="EMBL" id="MFD2799805.1"/>
    </source>
</evidence>
<proteinExistence type="predicted"/>
<dbReference type="InterPro" id="IPR050206">
    <property type="entry name" value="FtsK/SpoIIIE/SftA"/>
</dbReference>
<keyword evidence="14" id="KW-1185">Reference proteome</keyword>
<evidence type="ECO:0000256" key="6">
    <source>
        <dbReference type="ARBA" id="ARBA00022840"/>
    </source>
</evidence>
<keyword evidence="2" id="KW-1003">Cell membrane</keyword>
<evidence type="ECO:0000256" key="7">
    <source>
        <dbReference type="ARBA" id="ARBA00022989"/>
    </source>
</evidence>
<feature type="domain" description="FtsK" evidence="12">
    <location>
        <begin position="817"/>
        <end position="1007"/>
    </location>
</feature>
<name>A0ABW5WA05_9PSEU</name>
<evidence type="ECO:0000256" key="11">
    <source>
        <dbReference type="SAM" id="Phobius"/>
    </source>
</evidence>
<reference evidence="14" key="1">
    <citation type="journal article" date="2019" name="Int. J. Syst. Evol. Microbiol.">
        <title>The Global Catalogue of Microorganisms (GCM) 10K type strain sequencing project: providing services to taxonomists for standard genome sequencing and annotation.</title>
        <authorList>
            <consortium name="The Broad Institute Genomics Platform"/>
            <consortium name="The Broad Institute Genome Sequencing Center for Infectious Disease"/>
            <person name="Wu L."/>
            <person name="Ma J."/>
        </authorList>
    </citation>
    <scope>NUCLEOTIDE SEQUENCE [LARGE SCALE GENOMIC DNA]</scope>
    <source>
        <strain evidence="14">IBRC-M 10906</strain>
    </source>
</reference>
<dbReference type="NCBIfam" id="TIGR03924">
    <property type="entry name" value="T7SS_EccC_a"/>
    <property type="match status" value="1"/>
</dbReference>
<dbReference type="InterPro" id="IPR003593">
    <property type="entry name" value="AAA+_ATPase"/>
</dbReference>
<dbReference type="InterPro" id="IPR027417">
    <property type="entry name" value="P-loop_NTPase"/>
</dbReference>
<evidence type="ECO:0000256" key="3">
    <source>
        <dbReference type="ARBA" id="ARBA00022692"/>
    </source>
</evidence>
<dbReference type="PROSITE" id="PS50901">
    <property type="entry name" value="FTSK"/>
    <property type="match status" value="3"/>
</dbReference>
<dbReference type="RefSeq" id="WP_377391953.1">
    <property type="nucleotide sequence ID" value="NZ_JBHSAN010000027.1"/>
</dbReference>
<dbReference type="Pfam" id="PF01580">
    <property type="entry name" value="FtsK_SpoIIIE"/>
    <property type="match status" value="3"/>
</dbReference>
<dbReference type="PANTHER" id="PTHR22683">
    <property type="entry name" value="SPORULATION PROTEIN RELATED"/>
    <property type="match status" value="1"/>
</dbReference>